<organism evidence="7 8">
    <name type="scientific">Araneus ventricosus</name>
    <name type="common">Orbweaver spider</name>
    <name type="synonym">Epeira ventricosa</name>
    <dbReference type="NCBI Taxonomy" id="182803"/>
    <lineage>
        <taxon>Eukaryota</taxon>
        <taxon>Metazoa</taxon>
        <taxon>Ecdysozoa</taxon>
        <taxon>Arthropoda</taxon>
        <taxon>Chelicerata</taxon>
        <taxon>Arachnida</taxon>
        <taxon>Araneae</taxon>
        <taxon>Araneomorphae</taxon>
        <taxon>Entelegynae</taxon>
        <taxon>Araneoidea</taxon>
        <taxon>Araneidae</taxon>
        <taxon>Araneus</taxon>
    </lineage>
</organism>
<dbReference type="InterPro" id="IPR006694">
    <property type="entry name" value="Fatty_acid_hydroxylase"/>
</dbReference>
<feature type="transmembrane region" description="Helical" evidence="5">
    <location>
        <begin position="35"/>
        <end position="58"/>
    </location>
</feature>
<dbReference type="GO" id="GO:0005506">
    <property type="term" value="F:iron ion binding"/>
    <property type="evidence" value="ECO:0007669"/>
    <property type="project" value="InterPro"/>
</dbReference>
<dbReference type="Pfam" id="PF04116">
    <property type="entry name" value="FA_hydroxylase"/>
    <property type="match status" value="1"/>
</dbReference>
<dbReference type="GO" id="GO:0016020">
    <property type="term" value="C:membrane"/>
    <property type="evidence" value="ECO:0007669"/>
    <property type="project" value="UniProtKB-SubCell"/>
</dbReference>
<keyword evidence="8" id="KW-1185">Reference proteome</keyword>
<dbReference type="PANTHER" id="PTHR11863">
    <property type="entry name" value="STEROL DESATURASE"/>
    <property type="match status" value="1"/>
</dbReference>
<evidence type="ECO:0000256" key="1">
    <source>
        <dbReference type="ARBA" id="ARBA00004370"/>
    </source>
</evidence>
<feature type="domain" description="Fatty acid hydroxylase" evidence="6">
    <location>
        <begin position="132"/>
        <end position="239"/>
    </location>
</feature>
<keyword evidence="2 5" id="KW-0812">Transmembrane</keyword>
<dbReference type="AlphaFoldDB" id="A0A4Y2L7H9"/>
<feature type="transmembrane region" description="Helical" evidence="5">
    <location>
        <begin position="92"/>
        <end position="108"/>
    </location>
</feature>
<evidence type="ECO:0000256" key="2">
    <source>
        <dbReference type="ARBA" id="ARBA00022692"/>
    </source>
</evidence>
<proteinExistence type="predicted"/>
<dbReference type="EMBL" id="BGPR01005489">
    <property type="protein sequence ID" value="GBN10655.1"/>
    <property type="molecule type" value="Genomic_DNA"/>
</dbReference>
<feature type="transmembrane region" description="Helical" evidence="5">
    <location>
        <begin position="187"/>
        <end position="208"/>
    </location>
</feature>
<keyword evidence="3 5" id="KW-1133">Transmembrane helix</keyword>
<evidence type="ECO:0000313" key="8">
    <source>
        <dbReference type="Proteomes" id="UP000499080"/>
    </source>
</evidence>
<evidence type="ECO:0000259" key="6">
    <source>
        <dbReference type="Pfam" id="PF04116"/>
    </source>
</evidence>
<evidence type="ECO:0000313" key="7">
    <source>
        <dbReference type="EMBL" id="GBN10655.1"/>
    </source>
</evidence>
<keyword evidence="4 5" id="KW-0472">Membrane</keyword>
<gene>
    <name evidence="7" type="primary">FAXDC2_3</name>
    <name evidence="7" type="ORF">AVEN_206244_1</name>
</gene>
<protein>
    <submittedName>
        <fullName evidence="7">Fatty acid hydroxylase domain-containing protein 2</fullName>
    </submittedName>
</protein>
<dbReference type="GO" id="GO:0016491">
    <property type="term" value="F:oxidoreductase activity"/>
    <property type="evidence" value="ECO:0007669"/>
    <property type="project" value="InterPro"/>
</dbReference>
<dbReference type="Proteomes" id="UP000499080">
    <property type="component" value="Unassembled WGS sequence"/>
</dbReference>
<evidence type="ECO:0000256" key="3">
    <source>
        <dbReference type="ARBA" id="ARBA00022989"/>
    </source>
</evidence>
<dbReference type="InterPro" id="IPR050307">
    <property type="entry name" value="Sterol_Desaturase_Related"/>
</dbReference>
<comment type="subcellular location">
    <subcellularLocation>
        <location evidence="1">Membrane</location>
    </subcellularLocation>
</comment>
<feature type="transmembrane region" description="Helical" evidence="5">
    <location>
        <begin position="128"/>
        <end position="146"/>
    </location>
</feature>
<accession>A0A4Y2L7H9</accession>
<reference evidence="7 8" key="1">
    <citation type="journal article" date="2019" name="Sci. Rep.">
        <title>Orb-weaving spider Araneus ventricosus genome elucidates the spidroin gene catalogue.</title>
        <authorList>
            <person name="Kono N."/>
            <person name="Nakamura H."/>
            <person name="Ohtoshi R."/>
            <person name="Moran D.A.P."/>
            <person name="Shinohara A."/>
            <person name="Yoshida Y."/>
            <person name="Fujiwara M."/>
            <person name="Mori M."/>
            <person name="Tomita M."/>
            <person name="Arakawa K."/>
        </authorList>
    </citation>
    <scope>NUCLEOTIDE SEQUENCE [LARGE SCALE GENOMIC DNA]</scope>
</reference>
<dbReference type="GO" id="GO:0008610">
    <property type="term" value="P:lipid biosynthetic process"/>
    <property type="evidence" value="ECO:0007669"/>
    <property type="project" value="InterPro"/>
</dbReference>
<sequence length="239" mass="28297">MINKQFHDFSDKSGHILQSHWDTVYELFGSDPFKLWVWGTFIVTTTTYWITGLSFLLIDLTGKPKFLQKYRIQKIATYPVTFNKVLRATKQILFNQFICGIPLAFLYYDAMVWRGYDSRRNLPGLPRIAFEFLLFIFLEEIIYYYLHRFLHTPFMFKHIHRLHHEWKSPIAINAAYCHPVEHIFANIFPLLLGPFLLGSHLATVWLWISFGTVSTMISHSGFQFPQFPNPEIHDLHHSK</sequence>
<dbReference type="OrthoDB" id="408954at2759"/>
<name>A0A4Y2L7H9_ARAVE</name>
<comment type="caution">
    <text evidence="7">The sequence shown here is derived from an EMBL/GenBank/DDBJ whole genome shotgun (WGS) entry which is preliminary data.</text>
</comment>
<evidence type="ECO:0000256" key="5">
    <source>
        <dbReference type="SAM" id="Phobius"/>
    </source>
</evidence>
<evidence type="ECO:0000256" key="4">
    <source>
        <dbReference type="ARBA" id="ARBA00023136"/>
    </source>
</evidence>